<name>A0A844GVS2_9CHRO</name>
<dbReference type="Proteomes" id="UP000437131">
    <property type="component" value="Unassembled WGS sequence"/>
</dbReference>
<gene>
    <name evidence="1" type="ORF">GGC33_12200</name>
</gene>
<evidence type="ECO:0000313" key="1">
    <source>
        <dbReference type="EMBL" id="MTF39683.1"/>
    </source>
</evidence>
<dbReference type="Pfam" id="PF12600">
    <property type="entry name" value="DUF3769"/>
    <property type="match status" value="1"/>
</dbReference>
<sequence>MIPILSSTLIAVTPYNGSIQEDNTTIVNQNPSSIILAEKDTSVFSPRVQREEISPIPISVENPPETTADGLGTPLKINSLGQSTVSFDDNSSFRFATDVKRLITVSRKGSSREYDFNTEGRGFSVVQNQNTQEGQEVVNSSLNVVEILADEQEYLDQQEIVKARGNVVIRFSNGVLRADLVSVNLRDRIAVAEGNVSLQRGEQSLRGDRFEYYFVRDEGVIFNAQGEIYQPNLAQDFRGDTGNNPVNAQILSQQIEANQPLRRVTSAEGYSFVVGSVRDLSLLQQAGGAPSTSSGGQINRFRFQAEKVDFNNEGWFATNIRITNDPFSPPEFEIRADTARLRSISPFQDELTTTKSRLVFDQTVSIPLFQDRLVFDRRDRRPGLFNIGFDGEDLGGLYIERDFEVYSDQKTRFTLTPRLLLQRAFFPDSFFDDNAIDSEENGGVFNPSSYGLVANLEVDFAERPRLNGILNFTGLDLDNIENRLRASVQLDQKLGELNAPHTLSLQYNYRDRLFNGSLGFQTVQQSYGVILTSPYIPIANSPFGLVYQASVQNINADTDREDLLRSKRENNRATLTRFQGAAIVTSNFLLWSGEALPPTPDQGLRFTPTPVVPYLSLNTGLTGVGSYYSNGETQPSITATVGLQGQIGHFSDLFFDYTGFQVSFSQGIRGNQSPFFFDRFADDQVLSLGLTQQLYGPIRAGVQSFINVKTNQEISTDYFLEFSRRTYNIILRYNPVLELGSVNLRISDFNWEGDAGSFEGSTGVRSVVDGVTRGN</sequence>
<dbReference type="InterPro" id="IPR022244">
    <property type="entry name" value="DUF3769"/>
</dbReference>
<reference evidence="1 2" key="1">
    <citation type="submission" date="2019-11" db="EMBL/GenBank/DDBJ databases">
        <title>Isolation of a new High Light Tolerant Cyanobacteria.</title>
        <authorList>
            <person name="Dobson Z."/>
            <person name="Vaughn N."/>
            <person name="Vaughn M."/>
            <person name="Fromme P."/>
            <person name="Mazor Y."/>
        </authorList>
    </citation>
    <scope>NUCLEOTIDE SEQUENCE [LARGE SCALE GENOMIC DNA]</scope>
    <source>
        <strain evidence="1 2">0216</strain>
    </source>
</reference>
<evidence type="ECO:0000313" key="2">
    <source>
        <dbReference type="Proteomes" id="UP000437131"/>
    </source>
</evidence>
<proteinExistence type="predicted"/>
<dbReference type="AlphaFoldDB" id="A0A844GVS2"/>
<dbReference type="InterPro" id="IPR050218">
    <property type="entry name" value="LptD"/>
</dbReference>
<accession>A0A844GVS2</accession>
<protein>
    <submittedName>
        <fullName evidence="1">DUF3769 domain-containing protein</fullName>
    </submittedName>
</protein>
<organism evidence="1 2">
    <name type="scientific">Cyanobacterium aponinum 0216</name>
    <dbReference type="NCBI Taxonomy" id="2676140"/>
    <lineage>
        <taxon>Bacteria</taxon>
        <taxon>Bacillati</taxon>
        <taxon>Cyanobacteriota</taxon>
        <taxon>Cyanophyceae</taxon>
        <taxon>Oscillatoriophycideae</taxon>
        <taxon>Chroococcales</taxon>
        <taxon>Geminocystaceae</taxon>
        <taxon>Cyanobacterium</taxon>
    </lineage>
</organism>
<dbReference type="GO" id="GO:1990351">
    <property type="term" value="C:transporter complex"/>
    <property type="evidence" value="ECO:0007669"/>
    <property type="project" value="TreeGrafter"/>
</dbReference>
<dbReference type="EMBL" id="WMIA01000015">
    <property type="protein sequence ID" value="MTF39683.1"/>
    <property type="molecule type" value="Genomic_DNA"/>
</dbReference>
<dbReference type="PANTHER" id="PTHR30189">
    <property type="entry name" value="LPS-ASSEMBLY PROTEIN"/>
    <property type="match status" value="1"/>
</dbReference>
<comment type="caution">
    <text evidence="1">The sequence shown here is derived from an EMBL/GenBank/DDBJ whole genome shotgun (WGS) entry which is preliminary data.</text>
</comment>
<dbReference type="GO" id="GO:0009279">
    <property type="term" value="C:cell outer membrane"/>
    <property type="evidence" value="ECO:0007669"/>
    <property type="project" value="TreeGrafter"/>
</dbReference>
<dbReference type="RefSeq" id="WP_155084176.1">
    <property type="nucleotide sequence ID" value="NZ_WMIA01000015.1"/>
</dbReference>
<dbReference type="PANTHER" id="PTHR30189:SF1">
    <property type="entry name" value="LPS-ASSEMBLY PROTEIN LPTD"/>
    <property type="match status" value="1"/>
</dbReference>